<evidence type="ECO:0000256" key="11">
    <source>
        <dbReference type="ARBA" id="ARBA00022989"/>
    </source>
</evidence>
<evidence type="ECO:0000256" key="4">
    <source>
        <dbReference type="ARBA" id="ARBA00004472"/>
    </source>
</evidence>
<keyword evidence="12" id="KW-0072">Autophagy</keyword>
<keyword evidence="9 19" id="KW-0732">Signal</keyword>
<evidence type="ECO:0000256" key="16">
    <source>
        <dbReference type="ARBA" id="ARBA00023157"/>
    </source>
</evidence>
<dbReference type="PANTHER" id="PTHR15071">
    <property type="entry name" value="MANNOSE-6-PHOSPHATE RECEPTOR FAMILY MEMBER"/>
    <property type="match status" value="1"/>
</dbReference>
<evidence type="ECO:0000256" key="9">
    <source>
        <dbReference type="ARBA" id="ARBA00022729"/>
    </source>
</evidence>
<evidence type="ECO:0000313" key="21">
    <source>
        <dbReference type="EMBL" id="KAJ4459689.1"/>
    </source>
</evidence>
<reference evidence="21" key="1">
    <citation type="journal article" date="2022" name="bioRxiv">
        <title>Genomics of Preaxostyla Flagellates Illuminates Evolutionary Transitions and the Path Towards Mitochondrial Loss.</title>
        <authorList>
            <person name="Novak L.V.F."/>
            <person name="Treitli S.C."/>
            <person name="Pyrih J."/>
            <person name="Halakuc P."/>
            <person name="Pipaliya S.V."/>
            <person name="Vacek V."/>
            <person name="Brzon O."/>
            <person name="Soukal P."/>
            <person name="Eme L."/>
            <person name="Dacks J.B."/>
            <person name="Karnkowska A."/>
            <person name="Elias M."/>
            <person name="Hampl V."/>
        </authorList>
    </citation>
    <scope>NUCLEOTIDE SEQUENCE</scope>
    <source>
        <strain evidence="21">RCP-MX</strain>
    </source>
</reference>
<keyword evidence="10" id="KW-0653">Protein transport</keyword>
<evidence type="ECO:0000256" key="13">
    <source>
        <dbReference type="ARBA" id="ARBA00023034"/>
    </source>
</evidence>
<feature type="domain" description="MRH" evidence="20">
    <location>
        <begin position="20"/>
        <end position="156"/>
    </location>
</feature>
<dbReference type="SUPFAM" id="SSF50911">
    <property type="entry name" value="Mannose 6-phosphate receptor domain"/>
    <property type="match status" value="1"/>
</dbReference>
<comment type="similarity">
    <text evidence="5">Belongs to the ATG27 family.</text>
</comment>
<evidence type="ECO:0000256" key="6">
    <source>
        <dbReference type="ARBA" id="ARBA00013776"/>
    </source>
</evidence>
<evidence type="ECO:0000256" key="7">
    <source>
        <dbReference type="ARBA" id="ARBA00022448"/>
    </source>
</evidence>
<evidence type="ECO:0000313" key="22">
    <source>
        <dbReference type="Proteomes" id="UP001141327"/>
    </source>
</evidence>
<proteinExistence type="inferred from homology"/>
<evidence type="ECO:0000256" key="12">
    <source>
        <dbReference type="ARBA" id="ARBA00023006"/>
    </source>
</evidence>
<dbReference type="EMBL" id="JAPMOS010000018">
    <property type="protein sequence ID" value="KAJ4459689.1"/>
    <property type="molecule type" value="Genomic_DNA"/>
</dbReference>
<accession>A0ABQ8UKF0</accession>
<evidence type="ECO:0000259" key="20">
    <source>
        <dbReference type="PROSITE" id="PS51914"/>
    </source>
</evidence>
<comment type="caution">
    <text evidence="21">The sequence shown here is derived from an EMBL/GenBank/DDBJ whole genome shotgun (WGS) entry which is preliminary data.</text>
</comment>
<evidence type="ECO:0000256" key="5">
    <source>
        <dbReference type="ARBA" id="ARBA00005363"/>
    </source>
</evidence>
<evidence type="ECO:0000256" key="3">
    <source>
        <dbReference type="ARBA" id="ARBA00004394"/>
    </source>
</evidence>
<feature type="signal peptide" evidence="19">
    <location>
        <begin position="1"/>
        <end position="18"/>
    </location>
</feature>
<dbReference type="Proteomes" id="UP001141327">
    <property type="component" value="Unassembled WGS sequence"/>
</dbReference>
<keyword evidence="16" id="KW-1015">Disulfide bond</keyword>
<evidence type="ECO:0000256" key="14">
    <source>
        <dbReference type="ARBA" id="ARBA00023128"/>
    </source>
</evidence>
<keyword evidence="17" id="KW-0968">Cytoplasmic vesicle</keyword>
<evidence type="ECO:0000256" key="10">
    <source>
        <dbReference type="ARBA" id="ARBA00022927"/>
    </source>
</evidence>
<evidence type="ECO:0000256" key="1">
    <source>
        <dbReference type="ARBA" id="ARBA00004304"/>
    </source>
</evidence>
<keyword evidence="8 18" id="KW-0812">Transmembrane</keyword>
<evidence type="ECO:0000256" key="19">
    <source>
        <dbReference type="SAM" id="SignalP"/>
    </source>
</evidence>
<dbReference type="InterPro" id="IPR009011">
    <property type="entry name" value="Man6P_isomerase_rcpt-bd_dom_sf"/>
</dbReference>
<gene>
    <name evidence="21" type="ORF">PAPYR_4446</name>
</gene>
<dbReference type="InterPro" id="IPR044865">
    <property type="entry name" value="MRH_dom"/>
</dbReference>
<evidence type="ECO:0000256" key="17">
    <source>
        <dbReference type="ARBA" id="ARBA00023329"/>
    </source>
</evidence>
<organism evidence="21 22">
    <name type="scientific">Paratrimastix pyriformis</name>
    <dbReference type="NCBI Taxonomy" id="342808"/>
    <lineage>
        <taxon>Eukaryota</taxon>
        <taxon>Metamonada</taxon>
        <taxon>Preaxostyla</taxon>
        <taxon>Paratrimastigidae</taxon>
        <taxon>Paratrimastix</taxon>
    </lineage>
</organism>
<dbReference type="PANTHER" id="PTHR15071:SF0">
    <property type="entry name" value="MANNOSE 6-PHOSPHATE RECEPTOR-LIKE PROTEIN 1"/>
    <property type="match status" value="1"/>
</dbReference>
<name>A0ABQ8UKF0_9EUKA</name>
<keyword evidence="7" id="KW-0813">Transport</keyword>
<comment type="subcellular location">
    <subcellularLocation>
        <location evidence="2">Cytoplasmic vesicle membrane</location>
        <topology evidence="2">Single-pass type I membrane protein</topology>
    </subcellularLocation>
    <subcellularLocation>
        <location evidence="3">Golgi apparatus membrane</location>
    </subcellularLocation>
    <subcellularLocation>
        <location evidence="1">Mitochondrion membrane</location>
        <topology evidence="1">Single-pass membrane protein</topology>
    </subcellularLocation>
    <subcellularLocation>
        <location evidence="4">Preautophagosomal structure membrane</location>
        <topology evidence="4">Single-pass type I membrane protein</topology>
    </subcellularLocation>
</comment>
<evidence type="ECO:0000256" key="15">
    <source>
        <dbReference type="ARBA" id="ARBA00023136"/>
    </source>
</evidence>
<evidence type="ECO:0000256" key="8">
    <source>
        <dbReference type="ARBA" id="ARBA00022692"/>
    </source>
</evidence>
<sequence length="229" mass="25057">MLFGLRLLLFTGAALVLADTTCTYGGIDFSQLGNYSFPFLQESISISPCATLSKGICNSHCCLTTGPSAKDCGHLPQWSDLGDRKYRVVFTGGENCYVWTGPGYTSTYNMQIDYVCDRSAGLGSPTKGPSFPTAECVEKEITLLPFVWPTSLVCVPESGMGWGTVCLIILAVVIPLYFVIGFFVKRKVKGTTGLDSIPHHDLLWSLPKLCWDGIRFTFCCKKPVVYTSI</sequence>
<dbReference type="Pfam" id="PF09451">
    <property type="entry name" value="ATG27"/>
    <property type="match status" value="1"/>
</dbReference>
<evidence type="ECO:0000256" key="2">
    <source>
        <dbReference type="ARBA" id="ARBA00004358"/>
    </source>
</evidence>
<keyword evidence="11 18" id="KW-1133">Transmembrane helix</keyword>
<dbReference type="Gene3D" id="2.70.130.10">
    <property type="entry name" value="Mannose-6-phosphate receptor binding domain"/>
    <property type="match status" value="1"/>
</dbReference>
<keyword evidence="22" id="KW-1185">Reference proteome</keyword>
<feature type="chain" id="PRO_5045083617" description="Autophagy-related protein 27" evidence="19">
    <location>
        <begin position="19"/>
        <end position="229"/>
    </location>
</feature>
<evidence type="ECO:0000256" key="18">
    <source>
        <dbReference type="SAM" id="Phobius"/>
    </source>
</evidence>
<feature type="transmembrane region" description="Helical" evidence="18">
    <location>
        <begin position="160"/>
        <end position="184"/>
    </location>
</feature>
<keyword evidence="13" id="KW-0333">Golgi apparatus</keyword>
<dbReference type="InterPro" id="IPR018939">
    <property type="entry name" value="Autophagy-rel_prot_27"/>
</dbReference>
<keyword evidence="15 18" id="KW-0472">Membrane</keyword>
<dbReference type="PROSITE" id="PS51914">
    <property type="entry name" value="MRH"/>
    <property type="match status" value="1"/>
</dbReference>
<protein>
    <recommendedName>
        <fullName evidence="6">Autophagy-related protein 27</fullName>
    </recommendedName>
</protein>
<keyword evidence="14" id="KW-0496">Mitochondrion</keyword>